<dbReference type="AlphaFoldDB" id="A0AAN3YUH5"/>
<sequence length="221" mass="25589">MGIYHYKPDNNDQLISELILPHTNESYKEMLAKIKNILANENKKRFRYIRYITYICFFILVLDALLVNITGSNAIIRDNFSAGLIIVQIAGILFIIGGLLLLLIRMAVFFSFRENIKAIKLKKLTPENPIIFKFYDTGITFKEPHQHGSLYWQAFTLIELTNDYLYLSLCPENTEKGKETAGISDLFILTENLSNVDSLISLLSHEYFLSSFTFRDNRKKK</sequence>
<dbReference type="RefSeq" id="WP_036905964.1">
    <property type="nucleotide sequence ID" value="NZ_CAXOLU010000007.1"/>
</dbReference>
<comment type="caution">
    <text evidence="2">The sequence shown here is derived from an EMBL/GenBank/DDBJ whole genome shotgun (WGS) entry which is preliminary data.</text>
</comment>
<evidence type="ECO:0000313" key="2">
    <source>
        <dbReference type="EMBL" id="EKW9776956.1"/>
    </source>
</evidence>
<evidence type="ECO:0008006" key="4">
    <source>
        <dbReference type="Google" id="ProtNLM"/>
    </source>
</evidence>
<dbReference type="EMBL" id="ABKSPD020000010">
    <property type="protein sequence ID" value="EKW9776956.1"/>
    <property type="molecule type" value="Genomic_DNA"/>
</dbReference>
<accession>A0AAN3YUH5</accession>
<evidence type="ECO:0000313" key="3">
    <source>
        <dbReference type="Proteomes" id="UP001171165"/>
    </source>
</evidence>
<feature type="transmembrane region" description="Helical" evidence="1">
    <location>
        <begin position="51"/>
        <end position="76"/>
    </location>
</feature>
<evidence type="ECO:0000256" key="1">
    <source>
        <dbReference type="SAM" id="Phobius"/>
    </source>
</evidence>
<gene>
    <name evidence="2" type="ORF">PW210_002806</name>
</gene>
<feature type="transmembrane region" description="Helical" evidence="1">
    <location>
        <begin position="82"/>
        <end position="104"/>
    </location>
</feature>
<protein>
    <recommendedName>
        <fullName evidence="4">YcxB family protein</fullName>
    </recommendedName>
</protein>
<name>A0AAN3YUH5_PROMI</name>
<organism evidence="2 3">
    <name type="scientific">Proteus mirabilis</name>
    <dbReference type="NCBI Taxonomy" id="584"/>
    <lineage>
        <taxon>Bacteria</taxon>
        <taxon>Pseudomonadati</taxon>
        <taxon>Pseudomonadota</taxon>
        <taxon>Gammaproteobacteria</taxon>
        <taxon>Enterobacterales</taxon>
        <taxon>Morganellaceae</taxon>
        <taxon>Proteus</taxon>
    </lineage>
</organism>
<keyword evidence="1" id="KW-0472">Membrane</keyword>
<keyword evidence="1" id="KW-0812">Transmembrane</keyword>
<keyword evidence="1" id="KW-1133">Transmembrane helix</keyword>
<reference evidence="2" key="1">
    <citation type="submission" date="2023-06" db="EMBL/GenBank/DDBJ databases">
        <authorList>
            <consortium name="Clinical and Environmental Microbiology Branch: Whole genome sequencing antimicrobial resistance pathogens in the healthcare setting"/>
        </authorList>
    </citation>
    <scope>NUCLEOTIDE SEQUENCE</scope>
    <source>
        <strain evidence="2">Microbial</strain>
    </source>
</reference>
<dbReference type="Proteomes" id="UP001171165">
    <property type="component" value="Unassembled WGS sequence"/>
</dbReference>
<proteinExistence type="predicted"/>